<accession>A0A844AHA0</accession>
<comment type="caution">
    <text evidence="1">The sequence shown here is derived from an EMBL/GenBank/DDBJ whole genome shotgun (WGS) entry which is preliminary data.</text>
</comment>
<name>A0A844AHA0_RHIFR</name>
<reference evidence="1 2" key="1">
    <citation type="journal article" date="2013" name="Genome Biol.">
        <title>Comparative genomics of the core and accessory genomes of 48 Sinorhizobium strains comprising five genospecies.</title>
        <authorList>
            <person name="Sugawara M."/>
            <person name="Epstein B."/>
            <person name="Badgley B.D."/>
            <person name="Unno T."/>
            <person name="Xu L."/>
            <person name="Reese J."/>
            <person name="Gyaneshwar P."/>
            <person name="Denny R."/>
            <person name="Mudge J."/>
            <person name="Bharti A.K."/>
            <person name="Farmer A.D."/>
            <person name="May G.D."/>
            <person name="Woodward J.E."/>
            <person name="Medigue C."/>
            <person name="Vallenet D."/>
            <person name="Lajus A."/>
            <person name="Rouy Z."/>
            <person name="Martinez-Vaz B."/>
            <person name="Tiffin P."/>
            <person name="Young N.D."/>
            <person name="Sadowsky M.J."/>
        </authorList>
    </citation>
    <scope>NUCLEOTIDE SEQUENCE [LARGE SCALE GENOMIC DNA]</scope>
    <source>
        <strain evidence="1 2">USDA205</strain>
    </source>
</reference>
<proteinExistence type="predicted"/>
<gene>
    <name evidence="1" type="ORF">GHK48_21745</name>
</gene>
<dbReference type="Proteomes" id="UP000466694">
    <property type="component" value="Unassembled WGS sequence"/>
</dbReference>
<dbReference type="RefSeq" id="WP_060563196.1">
    <property type="nucleotide sequence ID" value="NZ_BJNI01000012.1"/>
</dbReference>
<dbReference type="EMBL" id="WISZ01000161">
    <property type="protein sequence ID" value="MQX10820.1"/>
    <property type="molecule type" value="Genomic_DNA"/>
</dbReference>
<evidence type="ECO:0000313" key="2">
    <source>
        <dbReference type="Proteomes" id="UP000466694"/>
    </source>
</evidence>
<organism evidence="1 2">
    <name type="scientific">Rhizobium fredii</name>
    <name type="common">Sinorhizobium fredii</name>
    <dbReference type="NCBI Taxonomy" id="380"/>
    <lineage>
        <taxon>Bacteria</taxon>
        <taxon>Pseudomonadati</taxon>
        <taxon>Pseudomonadota</taxon>
        <taxon>Alphaproteobacteria</taxon>
        <taxon>Hyphomicrobiales</taxon>
        <taxon>Rhizobiaceae</taxon>
        <taxon>Sinorhizobium/Ensifer group</taxon>
        <taxon>Sinorhizobium</taxon>
    </lineage>
</organism>
<evidence type="ECO:0000313" key="1">
    <source>
        <dbReference type="EMBL" id="MQX10820.1"/>
    </source>
</evidence>
<dbReference type="AlphaFoldDB" id="A0A844AHA0"/>
<sequence length="228" mass="26091">MCRVDGCFRPATKFSHLCERHRNVARVHGDPLQRGITKADLKPYLKAIRDYLHKRSGPRAEAIISRDWERVLSSSQAFLERAERGEPHNLHSRNAALVVIDVDGEQHPTDIAVTLMALGYFYADQPSRWASDQGFQFQAVRMFRKLAKHQTDYSWTRTGQMIRSSAKRCPQGTTKALWQSITATGFIGYGIQIQKQIEKERRMRQKDRIADLREILGASAATTYETAE</sequence>
<protein>
    <submittedName>
        <fullName evidence="1">Uncharacterized protein</fullName>
    </submittedName>
</protein>